<evidence type="ECO:0000313" key="1">
    <source>
        <dbReference type="EMBL" id="CAB4241677.1"/>
    </source>
</evidence>
<dbReference type="Gene3D" id="3.40.50.1000">
    <property type="entry name" value="HAD superfamily/HAD-like"/>
    <property type="match status" value="1"/>
</dbReference>
<gene>
    <name evidence="1" type="ORF">UFOVP71_215</name>
</gene>
<sequence length="200" mass="22912">MLSSQADYENKLIIDIDDTCVDTLTAFVKWLSSLQRLKNVSGNKIESREHLGAWLNIPEALGDLWMKEFCEYSWQWGALYPMLGADKVLSNLSDAGWYIVGYSRSSADMHRATLRRANLELLFPNVFNELYVVPRTANLYPMLKEHEEAVFVTATESSARAGAQAGHATYIINQPWNQDFSDISVRRFNNWQEIQQVLTK</sequence>
<dbReference type="EMBL" id="LR797824">
    <property type="protein sequence ID" value="CAB4241677.1"/>
    <property type="molecule type" value="Genomic_DNA"/>
</dbReference>
<reference evidence="1" key="1">
    <citation type="submission" date="2020-05" db="EMBL/GenBank/DDBJ databases">
        <authorList>
            <person name="Chiriac C."/>
            <person name="Salcher M."/>
            <person name="Ghai R."/>
            <person name="Kavagutti S V."/>
        </authorList>
    </citation>
    <scope>NUCLEOTIDE SEQUENCE</scope>
</reference>
<proteinExistence type="predicted"/>
<dbReference type="SUPFAM" id="SSF56784">
    <property type="entry name" value="HAD-like"/>
    <property type="match status" value="1"/>
</dbReference>
<dbReference type="InterPro" id="IPR023214">
    <property type="entry name" value="HAD_sf"/>
</dbReference>
<protein>
    <submittedName>
        <fullName evidence="1">Uncharacterized protein</fullName>
    </submittedName>
</protein>
<name>A0A6J5TCK3_9CAUD</name>
<organism evidence="1">
    <name type="scientific">uncultured Caudovirales phage</name>
    <dbReference type="NCBI Taxonomy" id="2100421"/>
    <lineage>
        <taxon>Viruses</taxon>
        <taxon>Duplodnaviria</taxon>
        <taxon>Heunggongvirae</taxon>
        <taxon>Uroviricota</taxon>
        <taxon>Caudoviricetes</taxon>
        <taxon>Peduoviridae</taxon>
        <taxon>Maltschvirus</taxon>
        <taxon>Maltschvirus maltsch</taxon>
    </lineage>
</organism>
<dbReference type="InterPro" id="IPR036412">
    <property type="entry name" value="HAD-like_sf"/>
</dbReference>
<accession>A0A6J5TCK3</accession>